<dbReference type="EMBL" id="JACMRX010000001">
    <property type="protein sequence ID" value="KAF7997455.1"/>
    <property type="molecule type" value="Genomic_DNA"/>
</dbReference>
<dbReference type="Gene3D" id="1.25.40.10">
    <property type="entry name" value="Tetratricopeptide repeat domain"/>
    <property type="match status" value="1"/>
</dbReference>
<dbReference type="OrthoDB" id="2942533at2759"/>
<feature type="repeat" description="TPR" evidence="5">
    <location>
        <begin position="190"/>
        <end position="223"/>
    </location>
</feature>
<evidence type="ECO:0000313" key="9">
    <source>
        <dbReference type="Proteomes" id="UP000639338"/>
    </source>
</evidence>
<dbReference type="PANTHER" id="PTHR46423">
    <property type="entry name" value="RNA POLYMERASE II-ASSOCIATED PROTEIN 3"/>
    <property type="match status" value="1"/>
</dbReference>
<reference evidence="8 9" key="1">
    <citation type="submission" date="2020-08" db="EMBL/GenBank/DDBJ databases">
        <title>Aphidius gifuensis genome sequencing and assembly.</title>
        <authorList>
            <person name="Du Z."/>
        </authorList>
    </citation>
    <scope>NUCLEOTIDE SEQUENCE [LARGE SCALE GENOMIC DNA]</scope>
    <source>
        <strain evidence="8">YNYX2018</strain>
        <tissue evidence="8">Adults</tissue>
    </source>
</reference>
<evidence type="ECO:0000256" key="2">
    <source>
        <dbReference type="ARBA" id="ARBA00022803"/>
    </source>
</evidence>
<feature type="domain" description="RNA-polymerase II-associated protein 3-like C-terminal" evidence="7">
    <location>
        <begin position="406"/>
        <end position="493"/>
    </location>
</feature>
<proteinExistence type="inferred from homology"/>
<feature type="region of interest" description="Disordered" evidence="6">
    <location>
        <begin position="36"/>
        <end position="73"/>
    </location>
</feature>
<dbReference type="InterPro" id="IPR019734">
    <property type="entry name" value="TPR_rpt"/>
</dbReference>
<comment type="caution">
    <text evidence="8">The sequence shown here is derived from an EMBL/GenBank/DDBJ whole genome shotgun (WGS) entry which is preliminary data.</text>
</comment>
<dbReference type="InterPro" id="IPR025986">
    <property type="entry name" value="RPAP3-like_C"/>
</dbReference>
<evidence type="ECO:0000256" key="4">
    <source>
        <dbReference type="ARBA" id="ARBA00040133"/>
    </source>
</evidence>
<dbReference type="Proteomes" id="UP000639338">
    <property type="component" value="Unassembled WGS sequence"/>
</dbReference>
<keyword evidence="9" id="KW-1185">Reference proteome</keyword>
<dbReference type="PANTHER" id="PTHR46423:SF1">
    <property type="entry name" value="RNA POLYMERASE II-ASSOCIATED PROTEIN 3"/>
    <property type="match status" value="1"/>
</dbReference>
<dbReference type="InterPro" id="IPR051966">
    <property type="entry name" value="RPAP3"/>
</dbReference>
<dbReference type="SUPFAM" id="SSF48452">
    <property type="entry name" value="TPR-like"/>
    <property type="match status" value="1"/>
</dbReference>
<dbReference type="Pfam" id="PF13877">
    <property type="entry name" value="RPAP3_C"/>
    <property type="match status" value="1"/>
</dbReference>
<sequence length="523" mass="61303">MDKSIILQQKVRDNSKSLQDEFFDLKFWEEEMKKNDKKIQDAKAGKDEELPPIRKKKITKTSMTKTKDNETQSKRIKSHDYASWDQFDVEKACDEIEKDNEKTEEYEEVNSEEEFEKNHEMASKKKILGNKYVKEQKWEKALSCYSEAIKIFPFDAVFFANRAMCHLKMNNFYSTEADCTTALQLDGNYIKAYHRRATARMELKQFDDAIDDLKQILSLEKNNKEAQKLLEIAQKAFDKKLGININKKPVNKITKSEVKDEIIKKKIEVKDEIVKTKSDVKDQIIETKSLKDTTTTIEDKKSKDISEVNKIEVIKKCDTVEDDDKSFPDWLPYLEKDVKVVKVIDKLPHQRSKKPLKSITIVPKDLTKTPTQVDEKLSNINKEKVVIIPDEIELQNDIEADVPPVPTSSIKFLETWKKHKSPNFRYKYLKQINPELIPKIFKDCMDSDTFSEIFSILTSHFIKNQDPVFNYIKFLSKVKRFQTLIMFISEKDKKDLISLFDYCKATENQPDGNIKEMSIKYEL</sequence>
<dbReference type="PROSITE" id="PS50005">
    <property type="entry name" value="TPR"/>
    <property type="match status" value="2"/>
</dbReference>
<comment type="similarity">
    <text evidence="3">Belongs to the RPAP3 family.</text>
</comment>
<evidence type="ECO:0000256" key="3">
    <source>
        <dbReference type="ARBA" id="ARBA00038275"/>
    </source>
</evidence>
<accession>A0A834Y180</accession>
<keyword evidence="2 5" id="KW-0802">TPR repeat</keyword>
<feature type="compositionally biased region" description="Basic and acidic residues" evidence="6">
    <location>
        <begin position="36"/>
        <end position="52"/>
    </location>
</feature>
<evidence type="ECO:0000256" key="6">
    <source>
        <dbReference type="SAM" id="MobiDB-lite"/>
    </source>
</evidence>
<evidence type="ECO:0000256" key="1">
    <source>
        <dbReference type="ARBA" id="ARBA00022737"/>
    </source>
</evidence>
<evidence type="ECO:0000256" key="5">
    <source>
        <dbReference type="PROSITE-ProRule" id="PRU00339"/>
    </source>
</evidence>
<evidence type="ECO:0000259" key="7">
    <source>
        <dbReference type="Pfam" id="PF13877"/>
    </source>
</evidence>
<feature type="repeat" description="TPR" evidence="5">
    <location>
        <begin position="122"/>
        <end position="155"/>
    </location>
</feature>
<dbReference type="InterPro" id="IPR011990">
    <property type="entry name" value="TPR-like_helical_dom_sf"/>
</dbReference>
<dbReference type="GO" id="GO:0101031">
    <property type="term" value="C:protein folding chaperone complex"/>
    <property type="evidence" value="ECO:0007669"/>
    <property type="project" value="TreeGrafter"/>
</dbReference>
<dbReference type="SMART" id="SM00028">
    <property type="entry name" value="TPR"/>
    <property type="match status" value="3"/>
</dbReference>
<keyword evidence="1" id="KW-0677">Repeat</keyword>
<name>A0A834Y180_APHGI</name>
<gene>
    <name evidence="8" type="ORF">HCN44_006026</name>
</gene>
<evidence type="ECO:0000313" key="8">
    <source>
        <dbReference type="EMBL" id="KAF7997455.1"/>
    </source>
</evidence>
<organism evidence="8 9">
    <name type="scientific">Aphidius gifuensis</name>
    <name type="common">Parasitoid wasp</name>
    <dbReference type="NCBI Taxonomy" id="684658"/>
    <lineage>
        <taxon>Eukaryota</taxon>
        <taxon>Metazoa</taxon>
        <taxon>Ecdysozoa</taxon>
        <taxon>Arthropoda</taxon>
        <taxon>Hexapoda</taxon>
        <taxon>Insecta</taxon>
        <taxon>Pterygota</taxon>
        <taxon>Neoptera</taxon>
        <taxon>Endopterygota</taxon>
        <taxon>Hymenoptera</taxon>
        <taxon>Apocrita</taxon>
        <taxon>Ichneumonoidea</taxon>
        <taxon>Braconidae</taxon>
        <taxon>Aphidiinae</taxon>
        <taxon>Aphidius</taxon>
    </lineage>
</organism>
<protein>
    <recommendedName>
        <fullName evidence="4">RNA polymerase II-associated protein 3</fullName>
    </recommendedName>
</protein>
<dbReference type="AlphaFoldDB" id="A0A834Y180"/>